<evidence type="ECO:0000313" key="2">
    <source>
        <dbReference type="Proteomes" id="UP000322873"/>
    </source>
</evidence>
<dbReference type="VEuPathDB" id="FungiDB:MFRU_032g01140"/>
<gene>
    <name evidence="1" type="ORF">EYC84_012146</name>
</gene>
<name>A0A5M9J6S2_MONFR</name>
<keyword evidence="2" id="KW-1185">Reference proteome</keyword>
<dbReference type="Proteomes" id="UP000322873">
    <property type="component" value="Unassembled WGS sequence"/>
</dbReference>
<proteinExistence type="predicted"/>
<accession>A0A5M9J6S2</accession>
<sequence length="150" mass="17991">MLQLPPTSFRLRMEGRYNLLTAQVNNTFISWINTLHYDLNSHHYLHLCTSTFPELILRRKMEFVMIPHSIMIIQTEMIRKPFWRKDPLRMFGLFTPQALKDTKEDSIKIMHVIPKLITTEKAMEDLEIRIRRTKKYRGKAEVEAKKEFTI</sequence>
<dbReference type="EMBL" id="VICG01000016">
    <property type="protein sequence ID" value="KAA8564170.1"/>
    <property type="molecule type" value="Genomic_DNA"/>
</dbReference>
<dbReference type="AlphaFoldDB" id="A0A5M9J6S2"/>
<evidence type="ECO:0000313" key="1">
    <source>
        <dbReference type="EMBL" id="KAA8564170.1"/>
    </source>
</evidence>
<reference evidence="1 2" key="1">
    <citation type="submission" date="2019-06" db="EMBL/GenBank/DDBJ databases">
        <title>Genome Sequence of the Brown Rot Fungal Pathogen Monilinia fructicola.</title>
        <authorList>
            <person name="De Miccolis Angelini R.M."/>
            <person name="Landi L."/>
            <person name="Abate D."/>
            <person name="Pollastro S."/>
            <person name="Romanazzi G."/>
            <person name="Faretra F."/>
        </authorList>
    </citation>
    <scope>NUCLEOTIDE SEQUENCE [LARGE SCALE GENOMIC DNA]</scope>
    <source>
        <strain evidence="1 2">Mfrc123</strain>
    </source>
</reference>
<comment type="caution">
    <text evidence="1">The sequence shown here is derived from an EMBL/GenBank/DDBJ whole genome shotgun (WGS) entry which is preliminary data.</text>
</comment>
<organism evidence="1 2">
    <name type="scientific">Monilinia fructicola</name>
    <name type="common">Brown rot fungus</name>
    <name type="synonym">Ciboria fructicola</name>
    <dbReference type="NCBI Taxonomy" id="38448"/>
    <lineage>
        <taxon>Eukaryota</taxon>
        <taxon>Fungi</taxon>
        <taxon>Dikarya</taxon>
        <taxon>Ascomycota</taxon>
        <taxon>Pezizomycotina</taxon>
        <taxon>Leotiomycetes</taxon>
        <taxon>Helotiales</taxon>
        <taxon>Sclerotiniaceae</taxon>
        <taxon>Monilinia</taxon>
    </lineage>
</organism>
<protein>
    <submittedName>
        <fullName evidence="1">Uncharacterized protein</fullName>
    </submittedName>
</protein>